<keyword evidence="3" id="KW-1185">Reference proteome</keyword>
<accession>A0A8R1IM31</accession>
<evidence type="ECO:0000256" key="1">
    <source>
        <dbReference type="SAM" id="Coils"/>
    </source>
</evidence>
<sequence length="126" mass="13574">MAQLVWRMDSCLPRFTGHSEVKAAHLLQLKNAAVVDFNAIAAKMKEASDRALAEITAFGGQIDRRATSVTNLARVVDQIRHRIEVLEEQQASLMAQLASSQSGITSSNRPISGVAFNCGDCSSSLS</sequence>
<keyword evidence="1" id="KW-0175">Coiled coil</keyword>
<organism evidence="2 3">
    <name type="scientific">Caenorhabditis japonica</name>
    <dbReference type="NCBI Taxonomy" id="281687"/>
    <lineage>
        <taxon>Eukaryota</taxon>
        <taxon>Metazoa</taxon>
        <taxon>Ecdysozoa</taxon>
        <taxon>Nematoda</taxon>
        <taxon>Chromadorea</taxon>
        <taxon>Rhabditida</taxon>
        <taxon>Rhabditina</taxon>
        <taxon>Rhabditomorpha</taxon>
        <taxon>Rhabditoidea</taxon>
        <taxon>Rhabditidae</taxon>
        <taxon>Peloderinae</taxon>
        <taxon>Caenorhabditis</taxon>
    </lineage>
</organism>
<name>A0A8R1IM31_CAEJA</name>
<evidence type="ECO:0000313" key="3">
    <source>
        <dbReference type="Proteomes" id="UP000005237"/>
    </source>
</evidence>
<reference evidence="3" key="1">
    <citation type="submission" date="2010-08" db="EMBL/GenBank/DDBJ databases">
        <authorList>
            <consortium name="Caenorhabditis japonica Sequencing Consortium"/>
            <person name="Wilson R.K."/>
        </authorList>
    </citation>
    <scope>NUCLEOTIDE SEQUENCE [LARGE SCALE GENOMIC DNA]</scope>
    <source>
        <strain evidence="3">DF5081</strain>
    </source>
</reference>
<dbReference type="EnsemblMetazoa" id="CJA37715.1">
    <property type="protein sequence ID" value="CJA37715.1"/>
    <property type="gene ID" value="WBGene00213562"/>
</dbReference>
<feature type="coiled-coil region" evidence="1">
    <location>
        <begin position="69"/>
        <end position="96"/>
    </location>
</feature>
<dbReference type="AlphaFoldDB" id="A0A8R1IM31"/>
<dbReference type="Proteomes" id="UP000005237">
    <property type="component" value="Unassembled WGS sequence"/>
</dbReference>
<evidence type="ECO:0000313" key="2">
    <source>
        <dbReference type="EnsemblMetazoa" id="CJA37715.1"/>
    </source>
</evidence>
<proteinExistence type="predicted"/>
<reference evidence="2" key="2">
    <citation type="submission" date="2022-06" db="UniProtKB">
        <authorList>
            <consortium name="EnsemblMetazoa"/>
        </authorList>
    </citation>
    <scope>IDENTIFICATION</scope>
    <source>
        <strain evidence="2">DF5081</strain>
    </source>
</reference>
<protein>
    <submittedName>
        <fullName evidence="2">Uncharacterized protein</fullName>
    </submittedName>
</protein>